<dbReference type="InterPro" id="IPR015422">
    <property type="entry name" value="PyrdxlP-dep_Trfase_small"/>
</dbReference>
<dbReference type="PANTHER" id="PTHR43500:SF1">
    <property type="entry name" value="CYSTATHIONINE BETA-LYASE-RELATED"/>
    <property type="match status" value="1"/>
</dbReference>
<evidence type="ECO:0000313" key="7">
    <source>
        <dbReference type="EMBL" id="MDR6213788.1"/>
    </source>
</evidence>
<comment type="similarity">
    <text evidence="2 6">Belongs to the trans-sulfuration enzymes family.</text>
</comment>
<dbReference type="PANTHER" id="PTHR43500">
    <property type="entry name" value="CYSTATHIONINE BETA-LYASE-RELATED"/>
    <property type="match status" value="1"/>
</dbReference>
<evidence type="ECO:0000256" key="3">
    <source>
        <dbReference type="ARBA" id="ARBA00022898"/>
    </source>
</evidence>
<evidence type="ECO:0000256" key="6">
    <source>
        <dbReference type="RuleBase" id="RU362118"/>
    </source>
</evidence>
<proteinExistence type="inferred from homology"/>
<keyword evidence="3 6" id="KW-0663">Pyridoxal phosphate</keyword>
<dbReference type="InterPro" id="IPR015421">
    <property type="entry name" value="PyrdxlP-dep_Trfase_major"/>
</dbReference>
<dbReference type="CDD" id="cd00614">
    <property type="entry name" value="CGS_like"/>
    <property type="match status" value="1"/>
</dbReference>
<evidence type="ECO:0000256" key="5">
    <source>
        <dbReference type="ARBA" id="ARBA00047517"/>
    </source>
</evidence>
<dbReference type="EMBL" id="JAVIZX010000001">
    <property type="protein sequence ID" value="MDR6213788.1"/>
    <property type="molecule type" value="Genomic_DNA"/>
</dbReference>
<accession>A0ABU1IB35</accession>
<evidence type="ECO:0000256" key="2">
    <source>
        <dbReference type="ARBA" id="ARBA00009077"/>
    </source>
</evidence>
<dbReference type="RefSeq" id="WP_309827598.1">
    <property type="nucleotide sequence ID" value="NZ_JAVIZX010000001.1"/>
</dbReference>
<comment type="caution">
    <text evidence="7">The sequence shown here is derived from an EMBL/GenBank/DDBJ whole genome shotgun (WGS) entry which is preliminary data.</text>
</comment>
<comment type="catalytic activity">
    <reaction evidence="5">
        <text>L,L-cystathionine + H2O = L-homocysteine + pyruvate + NH4(+)</text>
        <dbReference type="Rhea" id="RHEA:13965"/>
        <dbReference type="ChEBI" id="CHEBI:15361"/>
        <dbReference type="ChEBI" id="CHEBI:15377"/>
        <dbReference type="ChEBI" id="CHEBI:28938"/>
        <dbReference type="ChEBI" id="CHEBI:58161"/>
        <dbReference type="ChEBI" id="CHEBI:58199"/>
    </reaction>
</comment>
<dbReference type="Proteomes" id="UP001267710">
    <property type="component" value="Unassembled WGS sequence"/>
</dbReference>
<dbReference type="Gene3D" id="3.40.640.10">
    <property type="entry name" value="Type I PLP-dependent aspartate aminotransferase-like (Major domain)"/>
    <property type="match status" value="1"/>
</dbReference>
<organism evidence="7 8">
    <name type="scientific">Paracidovorax wautersii</name>
    <dbReference type="NCBI Taxonomy" id="1177982"/>
    <lineage>
        <taxon>Bacteria</taxon>
        <taxon>Pseudomonadati</taxon>
        <taxon>Pseudomonadota</taxon>
        <taxon>Betaproteobacteria</taxon>
        <taxon>Burkholderiales</taxon>
        <taxon>Comamonadaceae</taxon>
        <taxon>Paracidovorax</taxon>
    </lineage>
</organism>
<dbReference type="EC" id="4.4.1.13" evidence="7"/>
<evidence type="ECO:0000313" key="8">
    <source>
        <dbReference type="Proteomes" id="UP001267710"/>
    </source>
</evidence>
<dbReference type="InterPro" id="IPR000277">
    <property type="entry name" value="Cys/Met-Metab_PyrdxlP-dep_enz"/>
</dbReference>
<dbReference type="SUPFAM" id="SSF53383">
    <property type="entry name" value="PLP-dependent transferases"/>
    <property type="match status" value="1"/>
</dbReference>
<evidence type="ECO:0000256" key="4">
    <source>
        <dbReference type="ARBA" id="ARBA00023239"/>
    </source>
</evidence>
<dbReference type="Pfam" id="PF01053">
    <property type="entry name" value="Cys_Met_Meta_PP"/>
    <property type="match status" value="1"/>
</dbReference>
<dbReference type="GO" id="GO:0047804">
    <property type="term" value="F:cysteine-S-conjugate beta-lyase activity"/>
    <property type="evidence" value="ECO:0007669"/>
    <property type="project" value="UniProtKB-EC"/>
</dbReference>
<gene>
    <name evidence="7" type="ORF">QE399_001477</name>
</gene>
<protein>
    <submittedName>
        <fullName evidence="7">Cystathionine beta-lyase</fullName>
        <ecNumber evidence="7">4.4.1.13</ecNumber>
    </submittedName>
</protein>
<sequence length="407" mass="43571">MSQQNAPHHPLGAATRLLHAGTPPLQGGSGPVNVPVVRTSTVRFEDSAAYADLHHRRVAGERVASYGRHGLDTHRALEDAVIALEGGHRAFLTPSGLSAIALVLVALLSPGDHALVADSVYSPVRRVDDSLLQRLGITLEYFSPGQDDVAALIRPNTKLLYVESPSSLLYEVLDLPALTAIARQHGIAVAADNTWSGGWFYQPLALGANLSIQAATKYIAGHSDVMQGIVVTDSPALSQKIAVAYEALGLTIGADDAYLALRGLRTLPVRLAQHQRHATQVAEWLLQHPQVSRVFYPALPSDPGHALWKRDFSGANGLVSFAFANGVDARSAEGFVDALHHFALGASWGGYESLALVAQPERLREHSAWQDTQPVVRLHVGLEDPADLIADLHQAFAQVAARTRLAA</sequence>
<reference evidence="7 8" key="1">
    <citation type="submission" date="2023-08" db="EMBL/GenBank/DDBJ databases">
        <title>Functional and genomic diversity of the sorghum phyllosphere microbiome.</title>
        <authorList>
            <person name="Shade A."/>
        </authorList>
    </citation>
    <scope>NUCLEOTIDE SEQUENCE [LARGE SCALE GENOMIC DNA]</scope>
    <source>
        <strain evidence="7 8">SORGH_AS_0335</strain>
    </source>
</reference>
<evidence type="ECO:0000256" key="1">
    <source>
        <dbReference type="ARBA" id="ARBA00001933"/>
    </source>
</evidence>
<name>A0ABU1IB35_9BURK</name>
<comment type="cofactor">
    <cofactor evidence="1 6">
        <name>pyridoxal 5'-phosphate</name>
        <dbReference type="ChEBI" id="CHEBI:597326"/>
    </cofactor>
</comment>
<dbReference type="Gene3D" id="3.90.1150.10">
    <property type="entry name" value="Aspartate Aminotransferase, domain 1"/>
    <property type="match status" value="1"/>
</dbReference>
<dbReference type="InterPro" id="IPR015424">
    <property type="entry name" value="PyrdxlP-dep_Trfase"/>
</dbReference>
<dbReference type="InterPro" id="IPR006233">
    <property type="entry name" value="Cys_b_lyase_bac"/>
</dbReference>
<dbReference type="PIRSF" id="PIRSF001434">
    <property type="entry name" value="CGS"/>
    <property type="match status" value="1"/>
</dbReference>
<keyword evidence="4 7" id="KW-0456">Lyase</keyword>
<keyword evidence="8" id="KW-1185">Reference proteome</keyword>
<dbReference type="NCBIfam" id="TIGR01324">
    <property type="entry name" value="cysta_beta_ly_B"/>
    <property type="match status" value="1"/>
</dbReference>